<evidence type="ECO:0000256" key="1">
    <source>
        <dbReference type="ARBA" id="ARBA00011073"/>
    </source>
</evidence>
<keyword evidence="7" id="KW-1133">Transmembrane helix</keyword>
<keyword evidence="4 5" id="KW-0720">Serine protease</keyword>
<feature type="compositionally biased region" description="Polar residues" evidence="6">
    <location>
        <begin position="28"/>
        <end position="38"/>
    </location>
</feature>
<dbReference type="PANTHER" id="PTHR43806:SF11">
    <property type="entry name" value="CEREVISIN-RELATED"/>
    <property type="match status" value="1"/>
</dbReference>
<proteinExistence type="inferred from homology"/>
<evidence type="ECO:0000256" key="6">
    <source>
        <dbReference type="SAM" id="MobiDB-lite"/>
    </source>
</evidence>
<evidence type="ECO:0000256" key="2">
    <source>
        <dbReference type="ARBA" id="ARBA00022670"/>
    </source>
</evidence>
<evidence type="ECO:0000256" key="7">
    <source>
        <dbReference type="SAM" id="Phobius"/>
    </source>
</evidence>
<feature type="domain" description="Peptidase S8/S53" evidence="8">
    <location>
        <begin position="68"/>
        <end position="324"/>
    </location>
</feature>
<feature type="active site" description="Charge relay system" evidence="5">
    <location>
        <position position="109"/>
    </location>
</feature>
<evidence type="ECO:0000256" key="4">
    <source>
        <dbReference type="ARBA" id="ARBA00022825"/>
    </source>
</evidence>
<organism evidence="9 10">
    <name type="scientific">Glycomyces mayteni</name>
    <dbReference type="NCBI Taxonomy" id="543887"/>
    <lineage>
        <taxon>Bacteria</taxon>
        <taxon>Bacillati</taxon>
        <taxon>Actinomycetota</taxon>
        <taxon>Actinomycetes</taxon>
        <taxon>Glycomycetales</taxon>
        <taxon>Glycomycetaceae</taxon>
        <taxon>Glycomyces</taxon>
    </lineage>
</organism>
<protein>
    <submittedName>
        <fullName evidence="9">S8 family serine peptidase</fullName>
    </submittedName>
</protein>
<name>A0ABW2DD79_9ACTN</name>
<dbReference type="PANTHER" id="PTHR43806">
    <property type="entry name" value="PEPTIDASE S8"/>
    <property type="match status" value="1"/>
</dbReference>
<feature type="active site" description="Charge relay system" evidence="5">
    <location>
        <position position="74"/>
    </location>
</feature>
<dbReference type="InterPro" id="IPR015500">
    <property type="entry name" value="Peptidase_S8_subtilisin-rel"/>
</dbReference>
<dbReference type="EMBL" id="JBHSYS010000004">
    <property type="protein sequence ID" value="MFC6959033.1"/>
    <property type="molecule type" value="Genomic_DNA"/>
</dbReference>
<keyword evidence="10" id="KW-1185">Reference proteome</keyword>
<dbReference type="InterPro" id="IPR022398">
    <property type="entry name" value="Peptidase_S8_His-AS"/>
</dbReference>
<dbReference type="Gene3D" id="3.40.50.200">
    <property type="entry name" value="Peptidase S8/S53 domain"/>
    <property type="match status" value="1"/>
</dbReference>
<keyword evidence="2 5" id="KW-0645">Protease</keyword>
<evidence type="ECO:0000259" key="8">
    <source>
        <dbReference type="Pfam" id="PF00082"/>
    </source>
</evidence>
<feature type="region of interest" description="Disordered" evidence="6">
    <location>
        <begin position="1"/>
        <end position="38"/>
    </location>
</feature>
<keyword evidence="7" id="KW-0472">Membrane</keyword>
<dbReference type="Pfam" id="PF00082">
    <property type="entry name" value="Peptidase_S8"/>
    <property type="match status" value="1"/>
</dbReference>
<reference evidence="10" key="1">
    <citation type="journal article" date="2019" name="Int. J. Syst. Evol. Microbiol.">
        <title>The Global Catalogue of Microorganisms (GCM) 10K type strain sequencing project: providing services to taxonomists for standard genome sequencing and annotation.</title>
        <authorList>
            <consortium name="The Broad Institute Genomics Platform"/>
            <consortium name="The Broad Institute Genome Sequencing Center for Infectious Disease"/>
            <person name="Wu L."/>
            <person name="Ma J."/>
        </authorList>
    </citation>
    <scope>NUCLEOTIDE SEQUENCE [LARGE SCALE GENOMIC DNA]</scope>
    <source>
        <strain evidence="10">KACC 12634</strain>
    </source>
</reference>
<dbReference type="RefSeq" id="WP_382357022.1">
    <property type="nucleotide sequence ID" value="NZ_JBHMBP010000007.1"/>
</dbReference>
<keyword evidence="3 5" id="KW-0378">Hydrolase</keyword>
<dbReference type="PROSITE" id="PS00138">
    <property type="entry name" value="SUBTILASE_SER"/>
    <property type="match status" value="1"/>
</dbReference>
<feature type="active site" description="Charge relay system" evidence="5">
    <location>
        <position position="276"/>
    </location>
</feature>
<dbReference type="PROSITE" id="PS51892">
    <property type="entry name" value="SUBTILASE"/>
    <property type="match status" value="1"/>
</dbReference>
<dbReference type="Proteomes" id="UP001596470">
    <property type="component" value="Unassembled WGS sequence"/>
</dbReference>
<evidence type="ECO:0000313" key="9">
    <source>
        <dbReference type="EMBL" id="MFC6959033.1"/>
    </source>
</evidence>
<dbReference type="InterPro" id="IPR050131">
    <property type="entry name" value="Peptidase_S8_subtilisin-like"/>
</dbReference>
<dbReference type="InterPro" id="IPR000209">
    <property type="entry name" value="Peptidase_S8/S53_dom"/>
</dbReference>
<dbReference type="InterPro" id="IPR023828">
    <property type="entry name" value="Peptidase_S8_Ser-AS"/>
</dbReference>
<accession>A0ABW2DD79</accession>
<feature type="region of interest" description="Disordered" evidence="6">
    <location>
        <begin position="335"/>
        <end position="365"/>
    </location>
</feature>
<gene>
    <name evidence="9" type="ORF">ACFQS3_17680</name>
</gene>
<keyword evidence="7" id="KW-0812">Transmembrane</keyword>
<evidence type="ECO:0000256" key="5">
    <source>
        <dbReference type="PROSITE-ProRule" id="PRU01240"/>
    </source>
</evidence>
<dbReference type="SUPFAM" id="SSF52743">
    <property type="entry name" value="Subtilisin-like"/>
    <property type="match status" value="1"/>
</dbReference>
<dbReference type="PRINTS" id="PR00723">
    <property type="entry name" value="SUBTILISIN"/>
</dbReference>
<evidence type="ECO:0000256" key="3">
    <source>
        <dbReference type="ARBA" id="ARBA00022801"/>
    </source>
</evidence>
<feature type="region of interest" description="Disordered" evidence="6">
    <location>
        <begin position="411"/>
        <end position="435"/>
    </location>
</feature>
<feature type="transmembrane region" description="Helical" evidence="7">
    <location>
        <begin position="385"/>
        <end position="407"/>
    </location>
</feature>
<dbReference type="InterPro" id="IPR036852">
    <property type="entry name" value="Peptidase_S8/S53_dom_sf"/>
</dbReference>
<dbReference type="PROSITE" id="PS00137">
    <property type="entry name" value="SUBTILASE_HIS"/>
    <property type="match status" value="1"/>
</dbReference>
<comment type="similarity">
    <text evidence="1 5">Belongs to the peptidase S8 family.</text>
</comment>
<evidence type="ECO:0000313" key="10">
    <source>
        <dbReference type="Proteomes" id="UP001596470"/>
    </source>
</evidence>
<sequence>MAAAGSILLTTAPAQAQPPVVSDDDRSPCTTGEGNSDDLTARDWAGDFIGLGEAHRFNQGANDDGVPVTIAVIDSGVSAERTDLFGSRVKAGWDAWDAEGDGTCDAFYHGTAVAGIAAGAAQGEQFVGVAPEADILPLRAFKGDEGADANSANMVAGLIEYAVDQGADVINVSIALPDTTALKAAVDYAIASNVVVVAATGNENLYMDDPSVKADPEKAKFYPANYPEVIAVGAHNRDGNFYLKTNYGENIDLIAPGDQVIVPLAGGGWMEDNGTSFATPYVAGAAALLKAEFGDEASPAWIEHRLRTTALHPPNDFNIYQGYGVLNVGKAVSTPVSPGEDITATSFDDEVTDGESPSVDVPEGEPSSIAAIDVDYDPLAFEKTVAWASVGGALVLITLVLVLRTIIPKGRKRGWRPGSRRPEKAAPSQEVEGTA</sequence>
<comment type="caution">
    <text evidence="9">The sequence shown here is derived from an EMBL/GenBank/DDBJ whole genome shotgun (WGS) entry which is preliminary data.</text>
</comment>